<comment type="similarity">
    <text evidence="1">Belongs to the apolipoprotein L family.</text>
</comment>
<dbReference type="AlphaFoldDB" id="A0A553MX72"/>
<evidence type="ECO:0000256" key="1">
    <source>
        <dbReference type="ARBA" id="ARBA00010090"/>
    </source>
</evidence>
<proteinExistence type="inferred from homology"/>
<accession>A0A553MX72</accession>
<dbReference type="PANTHER" id="PTHR14096">
    <property type="entry name" value="APOLIPOPROTEIN L"/>
    <property type="match status" value="1"/>
</dbReference>
<reference evidence="3 4" key="1">
    <citation type="journal article" date="2019" name="Sci. Data">
        <title>Hybrid genome assembly and annotation of Danionella translucida.</title>
        <authorList>
            <person name="Kadobianskyi M."/>
            <person name="Schulze L."/>
            <person name="Schuelke M."/>
            <person name="Judkewitz B."/>
        </authorList>
    </citation>
    <scope>NUCLEOTIDE SEQUENCE [LARGE SCALE GENOMIC DNA]</scope>
    <source>
        <strain evidence="3 4">Bolton</strain>
    </source>
</reference>
<feature type="region of interest" description="Disordered" evidence="2">
    <location>
        <begin position="86"/>
        <end position="168"/>
    </location>
</feature>
<gene>
    <name evidence="3" type="ORF">DNTS_012036</name>
</gene>
<sequence>MLACSLHILPASYLLFAFEENLKILGHVKKEDPAVLCESGIMMGIINKLNPFRLSSQVHVRCFLAQHLKLCVLQHHLVSLQEKTSEQRILSTDVKPPTLEDSQMNVDVTRMPDHLKSSVQDLSGMPDHQKSSSRDLGGMPDHQKYPSQSIPDLHAAGSDESDPLLNQDDEDDLTAWWKDVEGWSEWSESKEFSEEDGEWVVAAAAERCFLAAQLFLQLFSSREPRLLSRIQDLRSVADAADTFHRRAVTASVGGGAASVAGGVASLSGLILAPFTFGTSLIVTAVGIGVATAGGVTSASASITETVHANTDRKRVEKIIRDYQEDIGDIKECLDFLQAGLETLESWSFQEHLSRLSSSPGQQDLSRLLKESGRAGKALVVNTESLISTVQALSAAGGAARAAQAISVSTGVMSGLFLALDVFFLTRGTMELRRGAKSAFAGRLREVCGELEEGVKELRRIQELLMEKMNEEEED</sequence>
<evidence type="ECO:0000313" key="4">
    <source>
        <dbReference type="Proteomes" id="UP000316079"/>
    </source>
</evidence>
<dbReference type="GO" id="GO:0016020">
    <property type="term" value="C:membrane"/>
    <property type="evidence" value="ECO:0007669"/>
    <property type="project" value="TreeGrafter"/>
</dbReference>
<organism evidence="3 4">
    <name type="scientific">Danionella cerebrum</name>
    <dbReference type="NCBI Taxonomy" id="2873325"/>
    <lineage>
        <taxon>Eukaryota</taxon>
        <taxon>Metazoa</taxon>
        <taxon>Chordata</taxon>
        <taxon>Craniata</taxon>
        <taxon>Vertebrata</taxon>
        <taxon>Euteleostomi</taxon>
        <taxon>Actinopterygii</taxon>
        <taxon>Neopterygii</taxon>
        <taxon>Teleostei</taxon>
        <taxon>Ostariophysi</taxon>
        <taxon>Cypriniformes</taxon>
        <taxon>Danionidae</taxon>
        <taxon>Danioninae</taxon>
        <taxon>Danionella</taxon>
    </lineage>
</organism>
<dbReference type="GO" id="GO:0042157">
    <property type="term" value="P:lipoprotein metabolic process"/>
    <property type="evidence" value="ECO:0007669"/>
    <property type="project" value="InterPro"/>
</dbReference>
<dbReference type="PANTHER" id="PTHR14096:SF61">
    <property type="entry name" value="APOLIPOPROTEIN L6-LIKE"/>
    <property type="match status" value="1"/>
</dbReference>
<dbReference type="EMBL" id="SRMA01027225">
    <property type="protein sequence ID" value="TRY57770.1"/>
    <property type="molecule type" value="Genomic_DNA"/>
</dbReference>
<comment type="caution">
    <text evidence="3">The sequence shown here is derived from an EMBL/GenBank/DDBJ whole genome shotgun (WGS) entry which is preliminary data.</text>
</comment>
<dbReference type="Proteomes" id="UP000316079">
    <property type="component" value="Unassembled WGS sequence"/>
</dbReference>
<dbReference type="GO" id="GO:0005576">
    <property type="term" value="C:extracellular region"/>
    <property type="evidence" value="ECO:0007669"/>
    <property type="project" value="InterPro"/>
</dbReference>
<protein>
    <submittedName>
        <fullName evidence="3">Uncharacterized protein</fullName>
    </submittedName>
</protein>
<dbReference type="GO" id="GO:0006869">
    <property type="term" value="P:lipid transport"/>
    <property type="evidence" value="ECO:0007669"/>
    <property type="project" value="InterPro"/>
</dbReference>
<dbReference type="GO" id="GO:0008289">
    <property type="term" value="F:lipid binding"/>
    <property type="evidence" value="ECO:0007669"/>
    <property type="project" value="InterPro"/>
</dbReference>
<dbReference type="OrthoDB" id="6363454at2759"/>
<feature type="compositionally biased region" description="Acidic residues" evidence="2">
    <location>
        <begin position="159"/>
        <end position="168"/>
    </location>
</feature>
<dbReference type="InterPro" id="IPR008405">
    <property type="entry name" value="ApoL"/>
</dbReference>
<dbReference type="Pfam" id="PF05461">
    <property type="entry name" value="ApoL"/>
    <property type="match status" value="1"/>
</dbReference>
<evidence type="ECO:0000313" key="3">
    <source>
        <dbReference type="EMBL" id="TRY57770.1"/>
    </source>
</evidence>
<name>A0A553MX72_9TELE</name>
<keyword evidence="4" id="KW-1185">Reference proteome</keyword>
<evidence type="ECO:0000256" key="2">
    <source>
        <dbReference type="SAM" id="MobiDB-lite"/>
    </source>
</evidence>
<dbReference type="STRING" id="623744.A0A553MX72"/>